<evidence type="ECO:0000256" key="6">
    <source>
        <dbReference type="ARBA" id="ARBA00022723"/>
    </source>
</evidence>
<evidence type="ECO:0000256" key="2">
    <source>
        <dbReference type="ARBA" id="ARBA00001966"/>
    </source>
</evidence>
<protein>
    <submittedName>
        <fullName evidence="12">Respiratory nitrate reductase beta chain</fullName>
        <ecNumber evidence="12">1.7.99.4</ecNumber>
    </submittedName>
</protein>
<name>A0A3B1CLA3_9ZZZZ</name>
<reference evidence="12" key="1">
    <citation type="submission" date="2018-06" db="EMBL/GenBank/DDBJ databases">
        <authorList>
            <person name="Zhirakovskaya E."/>
        </authorList>
    </citation>
    <scope>NUCLEOTIDE SEQUENCE</scope>
</reference>
<dbReference type="GO" id="GO:0009061">
    <property type="term" value="P:anaerobic respiration"/>
    <property type="evidence" value="ECO:0007669"/>
    <property type="project" value="InterPro"/>
</dbReference>
<keyword evidence="10" id="KW-0411">Iron-sulfur</keyword>
<gene>
    <name evidence="12" type="ORF">MNBD_NITROSPINAE04-1806</name>
</gene>
<feature type="domain" description="4Fe-4S ferredoxin-type" evidence="11">
    <location>
        <begin position="135"/>
        <end position="166"/>
    </location>
</feature>
<dbReference type="InterPro" id="IPR017896">
    <property type="entry name" value="4Fe4S_Fe-S-bd"/>
</dbReference>
<evidence type="ECO:0000256" key="10">
    <source>
        <dbReference type="ARBA" id="ARBA00023014"/>
    </source>
</evidence>
<evidence type="ECO:0000256" key="4">
    <source>
        <dbReference type="ARBA" id="ARBA00022448"/>
    </source>
</evidence>
<dbReference type="EC" id="1.7.99.4" evidence="12"/>
<dbReference type="Pfam" id="PF12797">
    <property type="entry name" value="Fer4_2"/>
    <property type="match status" value="1"/>
</dbReference>
<dbReference type="EMBL" id="UOGA01000161">
    <property type="protein sequence ID" value="VAX19645.1"/>
    <property type="molecule type" value="Genomic_DNA"/>
</dbReference>
<keyword evidence="5" id="KW-0004">4Fe-4S</keyword>
<keyword evidence="7" id="KW-0677">Repeat</keyword>
<dbReference type="Gene3D" id="3.30.70.20">
    <property type="match status" value="3"/>
</dbReference>
<dbReference type="PROSITE" id="PS51379">
    <property type="entry name" value="4FE4S_FER_2"/>
    <property type="match status" value="3"/>
</dbReference>
<dbReference type="GO" id="GO:0016020">
    <property type="term" value="C:membrane"/>
    <property type="evidence" value="ECO:0007669"/>
    <property type="project" value="TreeGrafter"/>
</dbReference>
<evidence type="ECO:0000259" key="11">
    <source>
        <dbReference type="PROSITE" id="PS51379"/>
    </source>
</evidence>
<feature type="domain" description="4Fe-4S ferredoxin-type" evidence="11">
    <location>
        <begin position="6"/>
        <end position="35"/>
    </location>
</feature>
<dbReference type="PANTHER" id="PTHR43518:SF1">
    <property type="entry name" value="RESPIRATORY NITRATE REDUCTASE 1 BETA CHAIN"/>
    <property type="match status" value="1"/>
</dbReference>
<dbReference type="GO" id="GO:0046872">
    <property type="term" value="F:metal ion binding"/>
    <property type="evidence" value="ECO:0007669"/>
    <property type="project" value="UniProtKB-KW"/>
</dbReference>
<dbReference type="GO" id="GO:0016491">
    <property type="term" value="F:oxidoreductase activity"/>
    <property type="evidence" value="ECO:0007669"/>
    <property type="project" value="UniProtKB-KW"/>
</dbReference>
<dbReference type="GO" id="GO:0030313">
    <property type="term" value="C:cell envelope"/>
    <property type="evidence" value="ECO:0007669"/>
    <property type="project" value="UniProtKB-SubCell"/>
</dbReference>
<keyword evidence="6" id="KW-0479">Metal-binding</keyword>
<keyword evidence="8" id="KW-0249">Electron transport</keyword>
<evidence type="ECO:0000256" key="1">
    <source>
        <dbReference type="ARBA" id="ARBA00001927"/>
    </source>
</evidence>
<dbReference type="GO" id="GO:0051539">
    <property type="term" value="F:4 iron, 4 sulfur cluster binding"/>
    <property type="evidence" value="ECO:0007669"/>
    <property type="project" value="UniProtKB-KW"/>
</dbReference>
<accession>A0A3B1CLA3</accession>
<sequence length="344" mass="39359">MSKRQIAMVMDLNKCIGCQTCTMACKTQWTNRNGRDYMYWNNVETAPGKGYPHRWQESGGGFDEEGELKEGRIPSLTEDYGKPLEINYEEALGIGPDGPSTPWTGVKRPHLKPEDEKFTTPNWDEDEGGGEFPNSFFFYLPRICNHCSNPACLASCPRKAIYKREEDGIVLVDQSRCRGYQHCVAGCPYKKVYFNPMFSRSEKCIFCYPRVEKGKPPACAKQCPGRVRFVGYLDDEESPVYALVKKWKVAVPLRPDFGTEPNVYYVPPLSPPKYDEQGRLTDKPRIPIKLLTGLFGPETPRILETLKIEREKKKRGEASELMDTLIAYRHDEMFTISDEEEQGF</sequence>
<feature type="domain" description="4Fe-4S ferredoxin-type" evidence="11">
    <location>
        <begin position="168"/>
        <end position="197"/>
    </location>
</feature>
<dbReference type="NCBIfam" id="TIGR03478">
    <property type="entry name" value="DMSO_red_II_bet"/>
    <property type="match status" value="1"/>
</dbReference>
<dbReference type="PANTHER" id="PTHR43518">
    <property type="entry name" value="NITRATE REDUCTASE BETA SUBUNIT"/>
    <property type="match status" value="1"/>
</dbReference>
<proteinExistence type="predicted"/>
<dbReference type="CDD" id="cd10555">
    <property type="entry name" value="EBDH_beta"/>
    <property type="match status" value="1"/>
</dbReference>
<comment type="subcellular location">
    <subcellularLocation>
        <location evidence="3">Cell envelope</location>
    </subcellularLocation>
</comment>
<dbReference type="InterPro" id="IPR017839">
    <property type="entry name" value="DMSO_Rdtase_II_Fe-S_su"/>
</dbReference>
<keyword evidence="9" id="KW-0408">Iron</keyword>
<keyword evidence="12" id="KW-0560">Oxidoreductase</keyword>
<dbReference type="Pfam" id="PF13247">
    <property type="entry name" value="Fer4_11"/>
    <property type="match status" value="1"/>
</dbReference>
<comment type="cofactor">
    <cofactor evidence="2">
        <name>[4Fe-4S] cluster</name>
        <dbReference type="ChEBI" id="CHEBI:49883"/>
    </cofactor>
</comment>
<evidence type="ECO:0000256" key="9">
    <source>
        <dbReference type="ARBA" id="ARBA00023004"/>
    </source>
</evidence>
<comment type="cofactor">
    <cofactor evidence="1">
        <name>[3Fe-4S] cluster</name>
        <dbReference type="ChEBI" id="CHEBI:21137"/>
    </cofactor>
</comment>
<keyword evidence="4" id="KW-0813">Transport</keyword>
<evidence type="ECO:0000256" key="3">
    <source>
        <dbReference type="ARBA" id="ARBA00004196"/>
    </source>
</evidence>
<dbReference type="GO" id="GO:0009055">
    <property type="term" value="F:electron transfer activity"/>
    <property type="evidence" value="ECO:0007669"/>
    <property type="project" value="TreeGrafter"/>
</dbReference>
<evidence type="ECO:0000313" key="12">
    <source>
        <dbReference type="EMBL" id="VAX19645.1"/>
    </source>
</evidence>
<evidence type="ECO:0000256" key="7">
    <source>
        <dbReference type="ARBA" id="ARBA00022737"/>
    </source>
</evidence>
<dbReference type="GO" id="GO:0042597">
    <property type="term" value="C:periplasmic space"/>
    <property type="evidence" value="ECO:0007669"/>
    <property type="project" value="InterPro"/>
</dbReference>
<dbReference type="SUPFAM" id="SSF54862">
    <property type="entry name" value="4Fe-4S ferredoxins"/>
    <property type="match status" value="1"/>
</dbReference>
<evidence type="ECO:0000256" key="5">
    <source>
        <dbReference type="ARBA" id="ARBA00022485"/>
    </source>
</evidence>
<organism evidence="12">
    <name type="scientific">hydrothermal vent metagenome</name>
    <dbReference type="NCBI Taxonomy" id="652676"/>
    <lineage>
        <taxon>unclassified sequences</taxon>
        <taxon>metagenomes</taxon>
        <taxon>ecological metagenomes</taxon>
    </lineage>
</organism>
<evidence type="ECO:0000256" key="8">
    <source>
        <dbReference type="ARBA" id="ARBA00022982"/>
    </source>
</evidence>
<dbReference type="AlphaFoldDB" id="A0A3B1CLA3"/>